<feature type="region of interest" description="Disordered" evidence="1">
    <location>
        <begin position="1"/>
        <end position="116"/>
    </location>
</feature>
<evidence type="ECO:0000259" key="2">
    <source>
        <dbReference type="PROSITE" id="PS50812"/>
    </source>
</evidence>
<organism evidence="3 4">
    <name type="scientific">Protomyces lactucae-debilis</name>
    <dbReference type="NCBI Taxonomy" id="2754530"/>
    <lineage>
        <taxon>Eukaryota</taxon>
        <taxon>Fungi</taxon>
        <taxon>Dikarya</taxon>
        <taxon>Ascomycota</taxon>
        <taxon>Taphrinomycotina</taxon>
        <taxon>Taphrinomycetes</taxon>
        <taxon>Taphrinales</taxon>
        <taxon>Protomycetaceae</taxon>
        <taxon>Protomyces</taxon>
    </lineage>
</organism>
<dbReference type="Pfam" id="PF00855">
    <property type="entry name" value="PWWP"/>
    <property type="match status" value="1"/>
</dbReference>
<dbReference type="Gene3D" id="2.30.30.140">
    <property type="match status" value="1"/>
</dbReference>
<dbReference type="Proteomes" id="UP000193685">
    <property type="component" value="Unassembled WGS sequence"/>
</dbReference>
<proteinExistence type="predicted"/>
<feature type="compositionally biased region" description="Low complexity" evidence="1">
    <location>
        <begin position="267"/>
        <end position="279"/>
    </location>
</feature>
<dbReference type="InterPro" id="IPR035503">
    <property type="entry name" value="IOC4-like_PWWP"/>
</dbReference>
<dbReference type="InterPro" id="IPR000313">
    <property type="entry name" value="PWWP_dom"/>
</dbReference>
<protein>
    <recommendedName>
        <fullName evidence="2">PWWP domain-containing protein</fullName>
    </recommendedName>
</protein>
<feature type="compositionally biased region" description="Basic and acidic residues" evidence="1">
    <location>
        <begin position="52"/>
        <end position="62"/>
    </location>
</feature>
<feature type="region of interest" description="Disordered" evidence="1">
    <location>
        <begin position="232"/>
        <end position="327"/>
    </location>
</feature>
<evidence type="ECO:0000256" key="1">
    <source>
        <dbReference type="SAM" id="MobiDB-lite"/>
    </source>
</evidence>
<dbReference type="OMA" id="WPVIVCD"/>
<dbReference type="SMART" id="SM00293">
    <property type="entry name" value="PWWP"/>
    <property type="match status" value="1"/>
</dbReference>
<dbReference type="SUPFAM" id="SSF47676">
    <property type="entry name" value="Conserved domain common to transcription factors TFIIS, elongin A, CRSP70"/>
    <property type="match status" value="1"/>
</dbReference>
<feature type="compositionally biased region" description="Polar residues" evidence="1">
    <location>
        <begin position="502"/>
        <end position="514"/>
    </location>
</feature>
<dbReference type="RefSeq" id="XP_040724208.1">
    <property type="nucleotide sequence ID" value="XM_040872411.1"/>
</dbReference>
<gene>
    <name evidence="3" type="ORF">BCR37DRAFT_63861</name>
</gene>
<dbReference type="EMBL" id="MCFI01000013">
    <property type="protein sequence ID" value="ORY80320.1"/>
    <property type="molecule type" value="Genomic_DNA"/>
</dbReference>
<accession>A0A1Y2F8T7</accession>
<dbReference type="InterPro" id="IPR017923">
    <property type="entry name" value="TFIIS_N"/>
</dbReference>
<dbReference type="CDD" id="cd05840">
    <property type="entry name" value="PWWP_ScIOC4-like"/>
    <property type="match status" value="1"/>
</dbReference>
<dbReference type="Pfam" id="PF08711">
    <property type="entry name" value="Med26"/>
    <property type="match status" value="1"/>
</dbReference>
<dbReference type="SUPFAM" id="SSF63748">
    <property type="entry name" value="Tudor/PWWP/MBT"/>
    <property type="match status" value="1"/>
</dbReference>
<dbReference type="PANTHER" id="PTHR10688:SF5">
    <property type="entry name" value="PWWP DOMAIN-CONTAINING PROTEIN 1-RELATED"/>
    <property type="match status" value="1"/>
</dbReference>
<dbReference type="PROSITE" id="PS50812">
    <property type="entry name" value="PWWP"/>
    <property type="match status" value="1"/>
</dbReference>
<dbReference type="PANTHER" id="PTHR10688">
    <property type="entry name" value="PWWP DOMAIN-CONTAINING PROTEIN"/>
    <property type="match status" value="1"/>
</dbReference>
<comment type="caution">
    <text evidence="3">The sequence shown here is derived from an EMBL/GenBank/DDBJ whole genome shotgun (WGS) entry which is preliminary data.</text>
</comment>
<reference evidence="3 4" key="1">
    <citation type="submission" date="2016-07" db="EMBL/GenBank/DDBJ databases">
        <title>Pervasive Adenine N6-methylation of Active Genes in Fungi.</title>
        <authorList>
            <consortium name="DOE Joint Genome Institute"/>
            <person name="Mondo S.J."/>
            <person name="Dannebaum R.O."/>
            <person name="Kuo R.C."/>
            <person name="Labutti K."/>
            <person name="Haridas S."/>
            <person name="Kuo A."/>
            <person name="Salamov A."/>
            <person name="Ahrendt S.R."/>
            <person name="Lipzen A."/>
            <person name="Sullivan W."/>
            <person name="Andreopoulos W.B."/>
            <person name="Clum A."/>
            <person name="Lindquist E."/>
            <person name="Daum C."/>
            <person name="Ramamoorthy G.K."/>
            <person name="Gryganskyi A."/>
            <person name="Culley D."/>
            <person name="Magnuson J.K."/>
            <person name="James T.Y."/>
            <person name="O'Malley M.A."/>
            <person name="Stajich J.E."/>
            <person name="Spatafora J.W."/>
            <person name="Visel A."/>
            <person name="Grigoriev I.V."/>
        </authorList>
    </citation>
    <scope>NUCLEOTIDE SEQUENCE [LARGE SCALE GENOMIC DNA]</scope>
    <source>
        <strain evidence="3 4">12-1054</strain>
    </source>
</reference>
<dbReference type="AlphaFoldDB" id="A0A1Y2F8T7"/>
<feature type="compositionally biased region" description="Basic and acidic residues" evidence="1">
    <location>
        <begin position="411"/>
        <end position="499"/>
    </location>
</feature>
<dbReference type="GeneID" id="63789010"/>
<dbReference type="STRING" id="56484.A0A1Y2F8T7"/>
<keyword evidence="4" id="KW-1185">Reference proteome</keyword>
<feature type="compositionally biased region" description="Acidic residues" evidence="1">
    <location>
        <begin position="234"/>
        <end position="257"/>
    </location>
</feature>
<feature type="compositionally biased region" description="Polar residues" evidence="1">
    <location>
        <begin position="1"/>
        <end position="14"/>
    </location>
</feature>
<dbReference type="Gene3D" id="1.20.930.10">
    <property type="entry name" value="Conserved domain common to transcription factors TFIIS, elongin A, CRSP70"/>
    <property type="match status" value="1"/>
</dbReference>
<feature type="domain" description="PWWP" evidence="2">
    <location>
        <begin position="116"/>
        <end position="187"/>
    </location>
</feature>
<evidence type="ECO:0000313" key="4">
    <source>
        <dbReference type="Proteomes" id="UP000193685"/>
    </source>
</evidence>
<sequence length="514" mass="55656">MSTMQNDHQAPPSTEDTKSNNNPEPAPAAPSPQSQNNASETKPDDAVQQESQPERQQEHDAPADSAVADNSEDIPANASATKPAKSANGKTPRGTGSKKASAAKEETDEQQGVYNEGDFVLAKVAGYPWWPGMVVTQDHLPPAAQAAKPASKGRKDGTTAPVYPVQFFGQAEYSWVKPADLKALSKEDATSFLTSAKKATSKAIRSAYQAVLDNPTLESLLEVKHSIVSALAHDDEDEDEEMQDDDDDAVVDEDDDDAPKKSKTPKKTTTPRTKTPKSAATKRRKSEAGDDAKKSKPVAKKAKVTKTAEREASPALSPEEQEKAQWQARKQQIMFLRHKLQKILLGKEPPAESEVDPVPGYLNDLSQCELDVEIFRETKIGKVLSRICKLENIPKDDTLGIKSKSREILEKWKGKDLMSEEKKDVAPAPATEDKPAQDTAEAKDNTAQDTEEAKAEPAKEAAKTTEPAASEHKEVSADSKEVEPAASKEIEMTESKGEDNPAEQTSVTAASEAK</sequence>
<feature type="region of interest" description="Disordered" evidence="1">
    <location>
        <begin position="411"/>
        <end position="514"/>
    </location>
</feature>
<evidence type="ECO:0000313" key="3">
    <source>
        <dbReference type="EMBL" id="ORY80320.1"/>
    </source>
</evidence>
<dbReference type="InterPro" id="IPR035441">
    <property type="entry name" value="TFIIS/LEDGF_dom_sf"/>
</dbReference>
<name>A0A1Y2F8T7_PROLT</name>
<dbReference type="OrthoDB" id="62853at2759"/>
<feature type="compositionally biased region" description="Basic residues" evidence="1">
    <location>
        <begin position="295"/>
        <end position="304"/>
    </location>
</feature>
<dbReference type="InterPro" id="IPR052657">
    <property type="entry name" value="PDP_family_Arabidopsis"/>
</dbReference>